<dbReference type="EMBL" id="CP114413">
    <property type="protein sequence ID" value="WAZ26674.1"/>
    <property type="molecule type" value="Genomic_DNA"/>
</dbReference>
<feature type="transmembrane region" description="Helical" evidence="1">
    <location>
        <begin position="414"/>
        <end position="437"/>
    </location>
</feature>
<dbReference type="Gene3D" id="3.40.50.300">
    <property type="entry name" value="P-loop containing nucleotide triphosphate hydrolases"/>
    <property type="match status" value="1"/>
</dbReference>
<dbReference type="Pfam" id="PF05729">
    <property type="entry name" value="NACHT"/>
    <property type="match status" value="1"/>
</dbReference>
<feature type="transmembrane region" description="Helical" evidence="1">
    <location>
        <begin position="640"/>
        <end position="663"/>
    </location>
</feature>
<sequence length="735" mass="80361">MTGLLGVLTVWAWRGKPRHGSADTGQIAETAQALARMVRRQWEDEAVLRQLFDPAPLPVAWTSCRTEALVDGRTRTDTTLVCHAHDPDELMATFRRATPQRVVVLGPAGSGKTTFAVLLLLALLRSRRPEDPVPVLCPLASFDPSRENTRDWLQRRITEDYPALSDTQRYGTASVVDLLTEHRLVPLLDGLDEVPPPRRAAVLTALNDTMPVNAPLVLTCRTDDYARAVQESTPVANAAVLQPVPLGRSEALAALRLSTVPERRDAWDTLARRLDSIPQAPVAHVLTSPLMATLVRSVYTTGDRDLTELADLRRFPTATALERHLLDALIPTLYERSRRQDPTRHWHPQNAQRYLTFLADELSRQNTLDLAWWKIHTWSTSLVRPWRRAATWLAVALIGQFLANAFVVLLGAPWWVVALGMAHGVAVLPLFLFGSRVPAVSTTPARRTIICASASLIGGLALILTAVPFMPGPGMAVAKDAMASIPFAGLSLWLVVLATGLPGPPELPSHGRPSMAHWRRRLPTALGGVTWVAVSYGLLFASYVEYGHRAAEPRFLTSLRDGLVIGAVLGVALALFRWVRTASAEDHQDTVEATLRTDRLRALLSAAACAVLFVLPDAGIRNKIYFTGGLTDLPIVTAARLLTVGAIGLVLALATCAWPHYLLARCQFAARGQLPWRLQTFLTDAHRLGILRRAGSTYQFRHARLQHHLAESARVPGPRLCAGLSGSGSGSTTSR</sequence>
<feature type="transmembrane region" description="Helical" evidence="1">
    <location>
        <begin position="449"/>
        <end position="469"/>
    </location>
</feature>
<evidence type="ECO:0000313" key="4">
    <source>
        <dbReference type="Proteomes" id="UP001164439"/>
    </source>
</evidence>
<keyword evidence="4" id="KW-1185">Reference proteome</keyword>
<gene>
    <name evidence="3" type="ORF">STRCI_008285</name>
</gene>
<dbReference type="PROSITE" id="PS50837">
    <property type="entry name" value="NACHT"/>
    <property type="match status" value="1"/>
</dbReference>
<feature type="domain" description="NACHT" evidence="2">
    <location>
        <begin position="100"/>
        <end position="223"/>
    </location>
</feature>
<keyword evidence="1" id="KW-0472">Membrane</keyword>
<dbReference type="RefSeq" id="WP_269664160.1">
    <property type="nucleotide sequence ID" value="NZ_CP114413.1"/>
</dbReference>
<dbReference type="InterPro" id="IPR007111">
    <property type="entry name" value="NACHT_NTPase"/>
</dbReference>
<keyword evidence="1" id="KW-0812">Transmembrane</keyword>
<evidence type="ECO:0000256" key="1">
    <source>
        <dbReference type="SAM" id="Phobius"/>
    </source>
</evidence>
<evidence type="ECO:0000259" key="2">
    <source>
        <dbReference type="PROSITE" id="PS50837"/>
    </source>
</evidence>
<dbReference type="InterPro" id="IPR027417">
    <property type="entry name" value="P-loop_NTPase"/>
</dbReference>
<evidence type="ECO:0000313" key="3">
    <source>
        <dbReference type="EMBL" id="WAZ26674.1"/>
    </source>
</evidence>
<name>A0ABY7KUX8_9ACTN</name>
<feature type="transmembrane region" description="Helical" evidence="1">
    <location>
        <begin position="563"/>
        <end position="579"/>
    </location>
</feature>
<feature type="transmembrane region" description="Helical" evidence="1">
    <location>
        <begin position="389"/>
        <end position="408"/>
    </location>
</feature>
<dbReference type="SUPFAM" id="SSF52540">
    <property type="entry name" value="P-loop containing nucleoside triphosphate hydrolases"/>
    <property type="match status" value="1"/>
</dbReference>
<keyword evidence="1" id="KW-1133">Transmembrane helix</keyword>
<feature type="transmembrane region" description="Helical" evidence="1">
    <location>
        <begin position="522"/>
        <end position="543"/>
    </location>
</feature>
<feature type="transmembrane region" description="Helical" evidence="1">
    <location>
        <begin position="600"/>
        <end position="620"/>
    </location>
</feature>
<accession>A0ABY7KUX8</accession>
<feature type="transmembrane region" description="Helical" evidence="1">
    <location>
        <begin position="481"/>
        <end position="501"/>
    </location>
</feature>
<reference evidence="3" key="1">
    <citation type="submission" date="2022-12" db="EMBL/GenBank/DDBJ databases">
        <authorList>
            <person name="Ruckert C."/>
            <person name="Busche T."/>
            <person name="Kalinowski J."/>
            <person name="Wittmann C."/>
        </authorList>
    </citation>
    <scope>NUCLEOTIDE SEQUENCE</scope>
    <source>
        <strain evidence="3">DSM 40467</strain>
    </source>
</reference>
<organism evidence="3 4">
    <name type="scientific">Streptomyces cinnabarinus</name>
    <dbReference type="NCBI Taxonomy" id="67287"/>
    <lineage>
        <taxon>Bacteria</taxon>
        <taxon>Bacillati</taxon>
        <taxon>Actinomycetota</taxon>
        <taxon>Actinomycetes</taxon>
        <taxon>Kitasatosporales</taxon>
        <taxon>Streptomycetaceae</taxon>
        <taxon>Streptomyces</taxon>
    </lineage>
</organism>
<dbReference type="Proteomes" id="UP001164439">
    <property type="component" value="Chromosome"/>
</dbReference>
<protein>
    <submittedName>
        <fullName evidence="3">NACHT domain-containing protein</fullName>
    </submittedName>
</protein>
<proteinExistence type="predicted"/>